<dbReference type="RefSeq" id="WP_379589824.1">
    <property type="nucleotide sequence ID" value="NZ_JBHTKK010000001.1"/>
</dbReference>
<evidence type="ECO:0000313" key="3">
    <source>
        <dbReference type="Proteomes" id="UP001597041"/>
    </source>
</evidence>
<sequence length="197" mass="23452">MQQIWGQHVKKEKAETIPIIIPILFYHGEQKWEETKTISDWVGGYHKFPLSIQKYVPDYDFMYYNFSLHGDEEVKGNPKLQAYLELSKHIFIKDMETFLEVMMIVDELLNENDPSYFDTVMIYILSIRDDLPVDTVKERLTIEGRKRFMSIAEKIRKEEKIMIAKKLLLLKLDEKQIMEATDLTKEELKQIKKELDS</sequence>
<name>A0ABW3NDI5_9BACI</name>
<proteinExistence type="predicted"/>
<reference evidence="3" key="1">
    <citation type="journal article" date="2019" name="Int. J. Syst. Evol. Microbiol.">
        <title>The Global Catalogue of Microorganisms (GCM) 10K type strain sequencing project: providing services to taxonomists for standard genome sequencing and annotation.</title>
        <authorList>
            <consortium name="The Broad Institute Genomics Platform"/>
            <consortium name="The Broad Institute Genome Sequencing Center for Infectious Disease"/>
            <person name="Wu L."/>
            <person name="Ma J."/>
        </authorList>
    </citation>
    <scope>NUCLEOTIDE SEQUENCE [LARGE SCALE GENOMIC DNA]</scope>
    <source>
        <strain evidence="3">CCUG 56608</strain>
    </source>
</reference>
<dbReference type="PANTHER" id="PTHR34611:SF2">
    <property type="entry name" value="INACTIVE RECOMBINATION-PROMOTING NUCLEASE-LIKE PROTEIN RPNE-RELATED"/>
    <property type="match status" value="1"/>
</dbReference>
<dbReference type="EMBL" id="JBHTKK010000001">
    <property type="protein sequence ID" value="MFD1064425.1"/>
    <property type="molecule type" value="Genomic_DNA"/>
</dbReference>
<organism evidence="2 3">
    <name type="scientific">Oceanobacillus locisalsi</name>
    <dbReference type="NCBI Taxonomy" id="546107"/>
    <lineage>
        <taxon>Bacteria</taxon>
        <taxon>Bacillati</taxon>
        <taxon>Bacillota</taxon>
        <taxon>Bacilli</taxon>
        <taxon>Bacillales</taxon>
        <taxon>Bacillaceae</taxon>
        <taxon>Oceanobacillus</taxon>
    </lineage>
</organism>
<protein>
    <submittedName>
        <fullName evidence="2">Rpn family recombination-promoting nuclease/putative transposase</fullName>
    </submittedName>
</protein>
<dbReference type="InterPro" id="IPR006842">
    <property type="entry name" value="Transposase_31"/>
</dbReference>
<evidence type="ECO:0000313" key="2">
    <source>
        <dbReference type="EMBL" id="MFD1064425.1"/>
    </source>
</evidence>
<keyword evidence="3" id="KW-1185">Reference proteome</keyword>
<feature type="domain" description="Transposase (putative) YhgA-like" evidence="1">
    <location>
        <begin position="2"/>
        <end position="105"/>
    </location>
</feature>
<dbReference type="Proteomes" id="UP001597041">
    <property type="component" value="Unassembled WGS sequence"/>
</dbReference>
<comment type="caution">
    <text evidence="2">The sequence shown here is derived from an EMBL/GenBank/DDBJ whole genome shotgun (WGS) entry which is preliminary data.</text>
</comment>
<gene>
    <name evidence="2" type="ORF">ACFQ19_00165</name>
</gene>
<evidence type="ECO:0000259" key="1">
    <source>
        <dbReference type="Pfam" id="PF04754"/>
    </source>
</evidence>
<dbReference type="InterPro" id="IPR051699">
    <property type="entry name" value="Rpn/YhgA-like_nuclease"/>
</dbReference>
<dbReference type="PANTHER" id="PTHR34611">
    <property type="match status" value="1"/>
</dbReference>
<accession>A0ABW3NDI5</accession>
<dbReference type="Pfam" id="PF04754">
    <property type="entry name" value="Transposase_31"/>
    <property type="match status" value="1"/>
</dbReference>